<dbReference type="Proteomes" id="UP000309038">
    <property type="component" value="Unassembled WGS sequence"/>
</dbReference>
<feature type="domain" description="RRM" evidence="4">
    <location>
        <begin position="188"/>
        <end position="293"/>
    </location>
</feature>
<dbReference type="Gene3D" id="3.30.70.330">
    <property type="match status" value="2"/>
</dbReference>
<keyword evidence="6" id="KW-1185">Reference proteome</keyword>
<dbReference type="PANTHER" id="PTHR23236">
    <property type="entry name" value="EUKARYOTIC TRANSLATION INITIATION FACTOR 4B/4H"/>
    <property type="match status" value="1"/>
</dbReference>
<dbReference type="EMBL" id="SGPJ01000186">
    <property type="protein sequence ID" value="THG97144.1"/>
    <property type="molecule type" value="Genomic_DNA"/>
</dbReference>
<feature type="compositionally biased region" description="Acidic residues" evidence="3">
    <location>
        <begin position="38"/>
        <end position="67"/>
    </location>
</feature>
<feature type="region of interest" description="Disordered" evidence="3">
    <location>
        <begin position="139"/>
        <end position="168"/>
    </location>
</feature>
<dbReference type="InterPro" id="IPR000504">
    <property type="entry name" value="RRM_dom"/>
</dbReference>
<accession>A0A4S4KG21</accession>
<feature type="region of interest" description="Disordered" evidence="3">
    <location>
        <begin position="1"/>
        <end position="121"/>
    </location>
</feature>
<comment type="caution">
    <text evidence="5">The sequence shown here is derived from an EMBL/GenBank/DDBJ whole genome shotgun (WGS) entry which is preliminary data.</text>
</comment>
<gene>
    <name evidence="5" type="ORF">EW026_g4809</name>
</gene>
<feature type="compositionally biased region" description="Low complexity" evidence="3">
    <location>
        <begin position="1"/>
        <end position="18"/>
    </location>
</feature>
<dbReference type="SUPFAM" id="SSF54928">
    <property type="entry name" value="RNA-binding domain, RBD"/>
    <property type="match status" value="2"/>
</dbReference>
<dbReference type="GO" id="GO:0005730">
    <property type="term" value="C:nucleolus"/>
    <property type="evidence" value="ECO:0007669"/>
    <property type="project" value="TreeGrafter"/>
</dbReference>
<dbReference type="SMART" id="SM00360">
    <property type="entry name" value="RRM"/>
    <property type="match status" value="1"/>
</dbReference>
<organism evidence="5 6">
    <name type="scientific">Hermanssonia centrifuga</name>
    <dbReference type="NCBI Taxonomy" id="98765"/>
    <lineage>
        <taxon>Eukaryota</taxon>
        <taxon>Fungi</taxon>
        <taxon>Dikarya</taxon>
        <taxon>Basidiomycota</taxon>
        <taxon>Agaricomycotina</taxon>
        <taxon>Agaricomycetes</taxon>
        <taxon>Polyporales</taxon>
        <taxon>Meruliaceae</taxon>
        <taxon>Hermanssonia</taxon>
    </lineage>
</organism>
<evidence type="ECO:0000313" key="6">
    <source>
        <dbReference type="Proteomes" id="UP000309038"/>
    </source>
</evidence>
<evidence type="ECO:0000313" key="5">
    <source>
        <dbReference type="EMBL" id="THG97144.1"/>
    </source>
</evidence>
<dbReference type="PANTHER" id="PTHR23236:SF95">
    <property type="entry name" value="NUCLEOLAR PROTEIN 13"/>
    <property type="match status" value="1"/>
</dbReference>
<proteinExistence type="predicted"/>
<dbReference type="GO" id="GO:0003723">
    <property type="term" value="F:RNA binding"/>
    <property type="evidence" value="ECO:0007669"/>
    <property type="project" value="UniProtKB-UniRule"/>
</dbReference>
<feature type="compositionally biased region" description="Basic residues" evidence="3">
    <location>
        <begin position="73"/>
        <end position="82"/>
    </location>
</feature>
<evidence type="ECO:0000256" key="2">
    <source>
        <dbReference type="PROSITE-ProRule" id="PRU00176"/>
    </source>
</evidence>
<evidence type="ECO:0000256" key="3">
    <source>
        <dbReference type="SAM" id="MobiDB-lite"/>
    </source>
</evidence>
<dbReference type="PROSITE" id="PS50102">
    <property type="entry name" value="RRM"/>
    <property type="match status" value="1"/>
</dbReference>
<feature type="compositionally biased region" description="Basic and acidic residues" evidence="3">
    <location>
        <begin position="344"/>
        <end position="374"/>
    </location>
</feature>
<evidence type="ECO:0000259" key="4">
    <source>
        <dbReference type="PROSITE" id="PS50102"/>
    </source>
</evidence>
<name>A0A4S4KG21_9APHY</name>
<feature type="compositionally biased region" description="Basic and acidic residues" evidence="3">
    <location>
        <begin position="303"/>
        <end position="335"/>
    </location>
</feature>
<protein>
    <recommendedName>
        <fullName evidence="4">RRM domain-containing protein</fullName>
    </recommendedName>
</protein>
<feature type="region of interest" description="Disordered" evidence="3">
    <location>
        <begin position="293"/>
        <end position="384"/>
    </location>
</feature>
<feature type="region of interest" description="Disordered" evidence="3">
    <location>
        <begin position="210"/>
        <end position="235"/>
    </location>
</feature>
<reference evidence="5 6" key="1">
    <citation type="submission" date="2019-02" db="EMBL/GenBank/DDBJ databases">
        <title>Genome sequencing of the rare red list fungi Phlebia centrifuga.</title>
        <authorList>
            <person name="Buettner E."/>
            <person name="Kellner H."/>
        </authorList>
    </citation>
    <scope>NUCLEOTIDE SEQUENCE [LARGE SCALE GENOMIC DNA]</scope>
    <source>
        <strain evidence="5 6">DSM 108282</strain>
    </source>
</reference>
<dbReference type="InterPro" id="IPR012677">
    <property type="entry name" value="Nucleotide-bd_a/b_plait_sf"/>
</dbReference>
<dbReference type="AlphaFoldDB" id="A0A4S4KG21"/>
<keyword evidence="1 2" id="KW-0694">RNA-binding</keyword>
<evidence type="ECO:0000256" key="1">
    <source>
        <dbReference type="ARBA" id="ARBA00022884"/>
    </source>
</evidence>
<dbReference type="InterPro" id="IPR035979">
    <property type="entry name" value="RBD_domain_sf"/>
</dbReference>
<feature type="compositionally biased region" description="Basic and acidic residues" evidence="3">
    <location>
        <begin position="225"/>
        <end position="235"/>
    </location>
</feature>
<sequence length="405" mass="44920">MSSPSTSSSSDSERPTTTALKSHKKRQPPVSHTPVSDSDSDGSSDDETSSDSDSESSDSDDAPEDEVPVLSHKEKRRQKRKEQKVETAPEEQSEDPFKLKKQKVKNTAELAPSKIPKRQNSIWVGNLAFKTTPESLRKFFDGAGDDYTGRPSTSAQAEGDADDGKPHLVGLSKTAQKILRSQKQPAGPTIFFGNLGFETTDQSLRDMLDNHRSKKPSVAVDAESTEDKAESTEKQDKWIRKVRMGTFEDSGKCKGHVWAFVDFTSIENATAALTNPRNFFLDGRKLVVEYASPEAVRRGGGPRGDRDKTKDTRDNEKPNARRGERVRPTRKRTAEDGDPEGDEVEKPVKRVRLEENEVASEHPVRERREGEGRQSKFRAKPGAALAMAKRETVSIVPSQGKKIVF</sequence>